<dbReference type="WBParaSite" id="HPBE_0002172101-mRNA-1">
    <property type="protein sequence ID" value="HPBE_0002172101-mRNA-1"/>
    <property type="gene ID" value="HPBE_0002172101"/>
</dbReference>
<gene>
    <name evidence="1" type="ORF">HPBE_LOCUS21720</name>
</gene>
<protein>
    <submittedName>
        <fullName evidence="3">CCHC-type domain-containing protein</fullName>
    </submittedName>
</protein>
<accession>A0A183GGT4</accession>
<accession>A0A3P8D5Q3</accession>
<dbReference type="Proteomes" id="UP000050761">
    <property type="component" value="Unassembled WGS sequence"/>
</dbReference>
<reference evidence="1 2" key="1">
    <citation type="submission" date="2018-11" db="EMBL/GenBank/DDBJ databases">
        <authorList>
            <consortium name="Pathogen Informatics"/>
        </authorList>
    </citation>
    <scope>NUCLEOTIDE SEQUENCE [LARGE SCALE GENOMIC DNA]</scope>
</reference>
<dbReference type="AlphaFoldDB" id="A0A183GGT4"/>
<dbReference type="EMBL" id="UZAH01033277">
    <property type="protein sequence ID" value="VDP27614.1"/>
    <property type="molecule type" value="Genomic_DNA"/>
</dbReference>
<keyword evidence="2" id="KW-1185">Reference proteome</keyword>
<dbReference type="OrthoDB" id="5870196at2759"/>
<organism evidence="2 3">
    <name type="scientific">Heligmosomoides polygyrus</name>
    <name type="common">Parasitic roundworm</name>
    <dbReference type="NCBI Taxonomy" id="6339"/>
    <lineage>
        <taxon>Eukaryota</taxon>
        <taxon>Metazoa</taxon>
        <taxon>Ecdysozoa</taxon>
        <taxon>Nematoda</taxon>
        <taxon>Chromadorea</taxon>
        <taxon>Rhabditida</taxon>
        <taxon>Rhabditina</taxon>
        <taxon>Rhabditomorpha</taxon>
        <taxon>Strongyloidea</taxon>
        <taxon>Heligmosomidae</taxon>
        <taxon>Heligmosomoides</taxon>
    </lineage>
</organism>
<name>A0A183GGT4_HELPZ</name>
<evidence type="ECO:0000313" key="3">
    <source>
        <dbReference type="WBParaSite" id="HPBE_0002172101-mRNA-1"/>
    </source>
</evidence>
<evidence type="ECO:0000313" key="2">
    <source>
        <dbReference type="Proteomes" id="UP000050761"/>
    </source>
</evidence>
<reference evidence="3" key="2">
    <citation type="submission" date="2019-09" db="UniProtKB">
        <authorList>
            <consortium name="WormBaseParasite"/>
        </authorList>
    </citation>
    <scope>IDENTIFICATION</scope>
</reference>
<sequence length="202" mass="23498">MTTSLSTRQGLLTKVSGKLSTLLEDAQQEATIKVPAEAERRNSYLQGKKLQYENEEECRSKDQRFLYEELSSIYLQMRHKEESVDNVVLQKQLLSKFSERIQRYVLKKKSEQHMEDVRTTDLLLAHVRDFLDTEAEIQRHIGKDIECPVAVPMKVSSLKTKKERSKSFSCFFCNESNHSSPRICTKYTTREERVACGSYLYA</sequence>
<proteinExistence type="predicted"/>
<evidence type="ECO:0000313" key="1">
    <source>
        <dbReference type="EMBL" id="VDP27614.1"/>
    </source>
</evidence>